<protein>
    <submittedName>
        <fullName evidence="4">PDZ domain-containing protein</fullName>
    </submittedName>
</protein>
<dbReference type="GO" id="GO:0006508">
    <property type="term" value="P:proteolysis"/>
    <property type="evidence" value="ECO:0007669"/>
    <property type="project" value="UniProtKB-KW"/>
</dbReference>
<dbReference type="Pfam" id="PF13365">
    <property type="entry name" value="Trypsin_2"/>
    <property type="match status" value="1"/>
</dbReference>
<reference evidence="4 5" key="1">
    <citation type="submission" date="2019-08" db="EMBL/GenBank/DDBJ databases">
        <title>Parahaliea maris sp. nov., isolated from the surface seawater.</title>
        <authorList>
            <person name="Liu Y."/>
        </authorList>
    </citation>
    <scope>NUCLEOTIDE SEQUENCE [LARGE SCALE GENOMIC DNA]</scope>
    <source>
        <strain evidence="4 5">S2-26</strain>
    </source>
</reference>
<dbReference type="Gene3D" id="2.40.10.120">
    <property type="match status" value="1"/>
</dbReference>
<dbReference type="AlphaFoldDB" id="A0A5C9A484"/>
<dbReference type="InterPro" id="IPR051201">
    <property type="entry name" value="Chloro_Bact_Ser_Proteases"/>
</dbReference>
<accession>A0A5C9A484</accession>
<feature type="domain" description="PDZ" evidence="3">
    <location>
        <begin position="265"/>
        <end position="353"/>
    </location>
</feature>
<dbReference type="Pfam" id="PF13180">
    <property type="entry name" value="PDZ_2"/>
    <property type="match status" value="1"/>
</dbReference>
<organism evidence="4 5">
    <name type="scientific">Parahaliea aestuarii</name>
    <dbReference type="NCBI Taxonomy" id="1852021"/>
    <lineage>
        <taxon>Bacteria</taxon>
        <taxon>Pseudomonadati</taxon>
        <taxon>Pseudomonadota</taxon>
        <taxon>Gammaproteobacteria</taxon>
        <taxon>Cellvibrionales</taxon>
        <taxon>Halieaceae</taxon>
        <taxon>Parahaliea</taxon>
    </lineage>
</organism>
<dbReference type="SUPFAM" id="SSF50494">
    <property type="entry name" value="Trypsin-like serine proteases"/>
    <property type="match status" value="1"/>
</dbReference>
<dbReference type="PANTHER" id="PTHR43343">
    <property type="entry name" value="PEPTIDASE S12"/>
    <property type="match status" value="1"/>
</dbReference>
<keyword evidence="5" id="KW-1185">Reference proteome</keyword>
<dbReference type="SUPFAM" id="SSF50156">
    <property type="entry name" value="PDZ domain-like"/>
    <property type="match status" value="1"/>
</dbReference>
<dbReference type="EMBL" id="VRYZ01000001">
    <property type="protein sequence ID" value="TXS94909.1"/>
    <property type="molecule type" value="Genomic_DNA"/>
</dbReference>
<name>A0A5C9A484_9GAMM</name>
<dbReference type="InterPro" id="IPR001940">
    <property type="entry name" value="Peptidase_S1C"/>
</dbReference>
<evidence type="ECO:0000313" key="5">
    <source>
        <dbReference type="Proteomes" id="UP000321933"/>
    </source>
</evidence>
<dbReference type="SMART" id="SM00228">
    <property type="entry name" value="PDZ"/>
    <property type="match status" value="1"/>
</dbReference>
<evidence type="ECO:0000313" key="4">
    <source>
        <dbReference type="EMBL" id="TXS94909.1"/>
    </source>
</evidence>
<dbReference type="PROSITE" id="PS50106">
    <property type="entry name" value="PDZ"/>
    <property type="match status" value="1"/>
</dbReference>
<dbReference type="OrthoDB" id="9758917at2"/>
<evidence type="ECO:0000256" key="1">
    <source>
        <dbReference type="ARBA" id="ARBA00022670"/>
    </source>
</evidence>
<sequence length="371" mass="40153">MKDTLKFITWPALAGLFAALLFLDRYVLPPRHSEPLAPESVSYALAVRNASPAVVNIYTARLVPEQRRPRIEDLFSNRFNPPREQRQRIEQSLGSGVIMTEEGHILTNNHVISQVDAIQVLLHDGRLAKARVIGTDPATDLAVLKIDLPHLQPVELGNSEDTRVGDVVLAIGNPLGFGNSVTQGIVSALGRYGLQRNTYEDYIQTDAIIHLGNSGGALVDTQGRLLGINTLIYTAGDQGRAASPTGIGISLAIPVNLAVFVMQDLIDYGEVIRGWLGVSVEPVRRIDNGTPTGQALLVSAITEDSPAQKAGVRLGDVITHIDGEPIQDGRQTMHHIAMLRPGDNIDVTVQRETQSLDLHAVVGTLRQSPTI</sequence>
<dbReference type="InterPro" id="IPR009003">
    <property type="entry name" value="Peptidase_S1_PA"/>
</dbReference>
<dbReference type="InterPro" id="IPR036034">
    <property type="entry name" value="PDZ_sf"/>
</dbReference>
<evidence type="ECO:0000256" key="2">
    <source>
        <dbReference type="ARBA" id="ARBA00022801"/>
    </source>
</evidence>
<dbReference type="InterPro" id="IPR001478">
    <property type="entry name" value="PDZ"/>
</dbReference>
<dbReference type="Proteomes" id="UP000321933">
    <property type="component" value="Unassembled WGS sequence"/>
</dbReference>
<dbReference type="RefSeq" id="WP_148062751.1">
    <property type="nucleotide sequence ID" value="NZ_VRYZ01000001.1"/>
</dbReference>
<evidence type="ECO:0000259" key="3">
    <source>
        <dbReference type="PROSITE" id="PS50106"/>
    </source>
</evidence>
<dbReference type="PRINTS" id="PR00834">
    <property type="entry name" value="PROTEASES2C"/>
</dbReference>
<keyword evidence="2" id="KW-0378">Hydrolase</keyword>
<keyword evidence="1" id="KW-0645">Protease</keyword>
<comment type="caution">
    <text evidence="4">The sequence shown here is derived from an EMBL/GenBank/DDBJ whole genome shotgun (WGS) entry which is preliminary data.</text>
</comment>
<dbReference type="Gene3D" id="2.30.42.10">
    <property type="match status" value="1"/>
</dbReference>
<proteinExistence type="predicted"/>
<gene>
    <name evidence="4" type="ORF">FVW59_03110</name>
</gene>
<dbReference type="PANTHER" id="PTHR43343:SF3">
    <property type="entry name" value="PROTEASE DO-LIKE 8, CHLOROPLASTIC"/>
    <property type="match status" value="1"/>
</dbReference>
<dbReference type="GO" id="GO:0004252">
    <property type="term" value="F:serine-type endopeptidase activity"/>
    <property type="evidence" value="ECO:0007669"/>
    <property type="project" value="InterPro"/>
</dbReference>